<proteinExistence type="predicted"/>
<feature type="non-terminal residue" evidence="1">
    <location>
        <position position="111"/>
    </location>
</feature>
<accession>A0AAN4YYS5</accession>
<dbReference type="AlphaFoldDB" id="A0AAN4YYS5"/>
<evidence type="ECO:0000313" key="2">
    <source>
        <dbReference type="Proteomes" id="UP001328107"/>
    </source>
</evidence>
<reference evidence="2" key="1">
    <citation type="submission" date="2022-10" db="EMBL/GenBank/DDBJ databases">
        <title>Genome assembly of Pristionchus species.</title>
        <authorList>
            <person name="Yoshida K."/>
            <person name="Sommer R.J."/>
        </authorList>
    </citation>
    <scope>NUCLEOTIDE SEQUENCE [LARGE SCALE GENOMIC DNA]</scope>
    <source>
        <strain evidence="2">RS5460</strain>
    </source>
</reference>
<feature type="non-terminal residue" evidence="1">
    <location>
        <position position="1"/>
    </location>
</feature>
<organism evidence="1 2">
    <name type="scientific">Pristionchus mayeri</name>
    <dbReference type="NCBI Taxonomy" id="1317129"/>
    <lineage>
        <taxon>Eukaryota</taxon>
        <taxon>Metazoa</taxon>
        <taxon>Ecdysozoa</taxon>
        <taxon>Nematoda</taxon>
        <taxon>Chromadorea</taxon>
        <taxon>Rhabditida</taxon>
        <taxon>Rhabditina</taxon>
        <taxon>Diplogasteromorpha</taxon>
        <taxon>Diplogasteroidea</taxon>
        <taxon>Neodiplogasteridae</taxon>
        <taxon>Pristionchus</taxon>
    </lineage>
</organism>
<keyword evidence="2" id="KW-1185">Reference proteome</keyword>
<sequence length="111" mass="12654">EDEGLLDVLKLFAERAEIEFLDVKFCGSDKFRNEVYDLLKDFERIGSLTLTNKSEGNELPMDGLLLDFSKLKHNNLSVNTNGYISQDTIHQVCKTLLDGQSERYISCYGVK</sequence>
<dbReference type="Proteomes" id="UP001328107">
    <property type="component" value="Unassembled WGS sequence"/>
</dbReference>
<dbReference type="EMBL" id="BTRK01000001">
    <property type="protein sequence ID" value="GMR30284.1"/>
    <property type="molecule type" value="Genomic_DNA"/>
</dbReference>
<gene>
    <name evidence="1" type="ORF">PMAYCL1PPCAC_00479</name>
</gene>
<comment type="caution">
    <text evidence="1">The sequence shown here is derived from an EMBL/GenBank/DDBJ whole genome shotgun (WGS) entry which is preliminary data.</text>
</comment>
<name>A0AAN4YYS5_9BILA</name>
<evidence type="ECO:0000313" key="1">
    <source>
        <dbReference type="EMBL" id="GMR30284.1"/>
    </source>
</evidence>
<protein>
    <submittedName>
        <fullName evidence="1">Uncharacterized protein</fullName>
    </submittedName>
</protein>